<gene>
    <name evidence="8" type="ORF">EZV62_008631</name>
</gene>
<dbReference type="Pfam" id="PF05757">
    <property type="entry name" value="PsbQ"/>
    <property type="match status" value="1"/>
</dbReference>
<reference evidence="9" key="1">
    <citation type="journal article" date="2019" name="Gigascience">
        <title>De novo genome assembly of the endangered Acer yangbiense, a plant species with extremely small populations endemic to Yunnan Province, China.</title>
        <authorList>
            <person name="Yang J."/>
            <person name="Wariss H.M."/>
            <person name="Tao L."/>
            <person name="Zhang R."/>
            <person name="Yun Q."/>
            <person name="Hollingsworth P."/>
            <person name="Dao Z."/>
            <person name="Luo G."/>
            <person name="Guo H."/>
            <person name="Ma Y."/>
            <person name="Sun W."/>
        </authorList>
    </citation>
    <scope>NUCLEOTIDE SEQUENCE [LARGE SCALE GENOMIC DNA]</scope>
    <source>
        <strain evidence="9">cv. Malutang</strain>
    </source>
</reference>
<keyword evidence="9" id="KW-1185">Reference proteome</keyword>
<dbReference type="EMBL" id="VAHF01000003">
    <property type="protein sequence ID" value="TXG67356.1"/>
    <property type="molecule type" value="Genomic_DNA"/>
</dbReference>
<name>A0A5C7IFX6_9ROSI</name>
<sequence>MAHLANLNGVSETLLPAIPKLLPRFQKSQKRNNKIVGFSGNKEENNLQEQKQKQQQQQPLLSLKSTRRAATLSLGCIALVGSTTCNGASLAEDNGYWITGPLPIPPVYNNIANEKTGTRSFLKKGIYMANIGVKGSIHRLKRYAFDLLAMADLIGPETLNYVRKYLRLKSSFMYYDFDKVISAAPVDDKQPLTDLANRLFDNFEKLEEAARTKNLQKTESHYADTTVLLQEVMDRMA</sequence>
<dbReference type="GO" id="GO:0009535">
    <property type="term" value="C:chloroplast thylakoid membrane"/>
    <property type="evidence" value="ECO:0007669"/>
    <property type="project" value="UniProtKB-SubCell"/>
</dbReference>
<keyword evidence="2" id="KW-0150">Chloroplast</keyword>
<dbReference type="InterPro" id="IPR023222">
    <property type="entry name" value="PsbQ-like_dom_sf"/>
</dbReference>
<keyword evidence="3" id="KW-0934">Plastid</keyword>
<proteinExistence type="inferred from homology"/>
<dbReference type="SUPFAM" id="SSF101112">
    <property type="entry name" value="Oxygen-evolving enhancer protein 3"/>
    <property type="match status" value="1"/>
</dbReference>
<dbReference type="InterPro" id="IPR054099">
    <property type="entry name" value="PSII_PsbQ_pln"/>
</dbReference>
<dbReference type="Proteomes" id="UP000323000">
    <property type="component" value="Chromosome 3"/>
</dbReference>
<evidence type="ECO:0000256" key="1">
    <source>
        <dbReference type="ARBA" id="ARBA00004622"/>
    </source>
</evidence>
<evidence type="ECO:0000313" key="8">
    <source>
        <dbReference type="EMBL" id="TXG67356.1"/>
    </source>
</evidence>
<organism evidence="8 9">
    <name type="scientific">Acer yangbiense</name>
    <dbReference type="NCBI Taxonomy" id="1000413"/>
    <lineage>
        <taxon>Eukaryota</taxon>
        <taxon>Viridiplantae</taxon>
        <taxon>Streptophyta</taxon>
        <taxon>Embryophyta</taxon>
        <taxon>Tracheophyta</taxon>
        <taxon>Spermatophyta</taxon>
        <taxon>Magnoliopsida</taxon>
        <taxon>eudicotyledons</taxon>
        <taxon>Gunneridae</taxon>
        <taxon>Pentapetalae</taxon>
        <taxon>rosids</taxon>
        <taxon>malvids</taxon>
        <taxon>Sapindales</taxon>
        <taxon>Sapindaceae</taxon>
        <taxon>Hippocastanoideae</taxon>
        <taxon>Acereae</taxon>
        <taxon>Acer</taxon>
    </lineage>
</organism>
<dbReference type="PANTHER" id="PTHR33399:SF2">
    <property type="entry name" value="PHOTOSYNTHETIC NDH SUBUNIT OF LUMENAL LOCATION 3, CHLOROPLASTIC"/>
    <property type="match status" value="1"/>
</dbReference>
<keyword evidence="4" id="KW-0809">Transit peptide</keyword>
<dbReference type="OrthoDB" id="783722at2759"/>
<keyword evidence="5" id="KW-0793">Thylakoid</keyword>
<protein>
    <submittedName>
        <fullName evidence="8">Uncharacterized protein</fullName>
    </submittedName>
</protein>
<evidence type="ECO:0000256" key="5">
    <source>
        <dbReference type="ARBA" id="ARBA00023078"/>
    </source>
</evidence>
<dbReference type="Gene3D" id="1.20.120.290">
    <property type="entry name" value="Oxygen-evolving enhancer protein 3 (PsbQ), four-helix up-down bundle"/>
    <property type="match status" value="1"/>
</dbReference>
<dbReference type="InterPro" id="IPR008797">
    <property type="entry name" value="PSII_PsbQ"/>
</dbReference>
<comment type="subcellular location">
    <subcellularLocation>
        <location evidence="1">Plastid</location>
        <location evidence="1">Chloroplast thylakoid membrane</location>
        <topology evidence="1">Peripheral membrane protein</topology>
        <orientation evidence="1">Lumenal side</orientation>
    </subcellularLocation>
</comment>
<comment type="caution">
    <text evidence="8">The sequence shown here is derived from an EMBL/GenBank/DDBJ whole genome shotgun (WGS) entry which is preliminary data.</text>
</comment>
<dbReference type="PANTHER" id="PTHR33399">
    <property type="entry name" value="OXYGEN-EVOLVING ENHANCER PROTEIN 3-1, CHLOROPLASTIC"/>
    <property type="match status" value="1"/>
</dbReference>
<keyword evidence="6" id="KW-0472">Membrane</keyword>
<evidence type="ECO:0000313" key="9">
    <source>
        <dbReference type="Proteomes" id="UP000323000"/>
    </source>
</evidence>
<dbReference type="AlphaFoldDB" id="A0A5C7IFX6"/>
<evidence type="ECO:0000256" key="7">
    <source>
        <dbReference type="ARBA" id="ARBA00035649"/>
    </source>
</evidence>
<evidence type="ECO:0000256" key="3">
    <source>
        <dbReference type="ARBA" id="ARBA00022640"/>
    </source>
</evidence>
<evidence type="ECO:0000256" key="6">
    <source>
        <dbReference type="ARBA" id="ARBA00023136"/>
    </source>
</evidence>
<dbReference type="GO" id="GO:0005509">
    <property type="term" value="F:calcium ion binding"/>
    <property type="evidence" value="ECO:0007669"/>
    <property type="project" value="InterPro"/>
</dbReference>
<accession>A0A5C7IFX6</accession>
<dbReference type="GO" id="GO:0009654">
    <property type="term" value="C:photosystem II oxygen evolving complex"/>
    <property type="evidence" value="ECO:0007669"/>
    <property type="project" value="InterPro"/>
</dbReference>
<evidence type="ECO:0000256" key="2">
    <source>
        <dbReference type="ARBA" id="ARBA00022528"/>
    </source>
</evidence>
<evidence type="ECO:0000256" key="4">
    <source>
        <dbReference type="ARBA" id="ARBA00022946"/>
    </source>
</evidence>
<dbReference type="GO" id="GO:0009767">
    <property type="term" value="P:photosynthetic electron transport chain"/>
    <property type="evidence" value="ECO:0007669"/>
    <property type="project" value="TreeGrafter"/>
</dbReference>
<dbReference type="FunFam" id="1.20.120.290:FF:000003">
    <property type="entry name" value="Photosynthetic NDH subunit of lumenal location 3, chloroplastic"/>
    <property type="match status" value="1"/>
</dbReference>
<comment type="similarity">
    <text evidence="7">Belongs to the PsbQ family.</text>
</comment>
<dbReference type="GO" id="GO:0019898">
    <property type="term" value="C:extrinsic component of membrane"/>
    <property type="evidence" value="ECO:0007669"/>
    <property type="project" value="InterPro"/>
</dbReference>